<dbReference type="Gene3D" id="2.40.170.20">
    <property type="entry name" value="TonB-dependent receptor, beta-barrel domain"/>
    <property type="match status" value="3"/>
</dbReference>
<dbReference type="Pfam" id="PF07715">
    <property type="entry name" value="Plug"/>
    <property type="match status" value="1"/>
</dbReference>
<evidence type="ECO:0000259" key="15">
    <source>
        <dbReference type="Pfam" id="PF07715"/>
    </source>
</evidence>
<evidence type="ECO:0000313" key="16">
    <source>
        <dbReference type="EMBL" id="PQA85364.1"/>
    </source>
</evidence>
<evidence type="ECO:0000256" key="5">
    <source>
        <dbReference type="ARBA" id="ARBA00022692"/>
    </source>
</evidence>
<dbReference type="EMBL" id="PJCH01000017">
    <property type="protein sequence ID" value="PQA85364.1"/>
    <property type="molecule type" value="Genomic_DNA"/>
</dbReference>
<dbReference type="PANTHER" id="PTHR32552">
    <property type="entry name" value="FERRICHROME IRON RECEPTOR-RELATED"/>
    <property type="match status" value="1"/>
</dbReference>
<keyword evidence="16" id="KW-0675">Receptor</keyword>
<evidence type="ECO:0000256" key="8">
    <source>
        <dbReference type="ARBA" id="ARBA00023077"/>
    </source>
</evidence>
<dbReference type="RefSeq" id="WP_104832004.1">
    <property type="nucleotide sequence ID" value="NZ_PJCH01000017.1"/>
</dbReference>
<keyword evidence="9 11" id="KW-0472">Membrane</keyword>
<proteinExistence type="inferred from homology"/>
<feature type="domain" description="TonB-dependent receptor plug" evidence="15">
    <location>
        <begin position="49"/>
        <end position="159"/>
    </location>
</feature>
<keyword evidence="6" id="KW-0408">Iron</keyword>
<keyword evidence="7" id="KW-0406">Ion transport</keyword>
<dbReference type="SUPFAM" id="SSF56935">
    <property type="entry name" value="Porins"/>
    <property type="match status" value="1"/>
</dbReference>
<comment type="subcellular location">
    <subcellularLocation>
        <location evidence="1 11">Cell outer membrane</location>
        <topology evidence="1 11">Multi-pass membrane protein</topology>
    </subcellularLocation>
</comment>
<keyword evidence="17" id="KW-1185">Reference proteome</keyword>
<comment type="caution">
    <text evidence="16">The sequence shown here is derived from an EMBL/GenBank/DDBJ whole genome shotgun (WGS) entry which is preliminary data.</text>
</comment>
<evidence type="ECO:0000256" key="1">
    <source>
        <dbReference type="ARBA" id="ARBA00004571"/>
    </source>
</evidence>
<dbReference type="PANTHER" id="PTHR32552:SF81">
    <property type="entry name" value="TONB-DEPENDENT OUTER MEMBRANE RECEPTOR"/>
    <property type="match status" value="1"/>
</dbReference>
<feature type="domain" description="TonB-dependent receptor-like beta-barrel" evidence="14">
    <location>
        <begin position="331"/>
        <end position="812"/>
    </location>
</feature>
<evidence type="ECO:0000313" key="17">
    <source>
        <dbReference type="Proteomes" id="UP000239504"/>
    </source>
</evidence>
<dbReference type="AlphaFoldDB" id="A0A2S7JYN6"/>
<sequence length="850" mass="93385">MTTRKTISRNIARMGVSMAALAGGVGLADAALAQTDEIVVTAQFREQNVQDTPLAVTAVSGDMLNRRSQTEISEIARQAPNVTLAGQNQEYGSAMIAYIRGIGQNDPNFAVEPGVGIYIDDVYLPTLTGSLLDLMDVDRVEVLRGPQGTLAGRNSIGGAIKMYSVKPRGDNSGSLQVTYGSYDRLDIRGIYDVPLTEDLAMRVSAVSKNEDGYIKRLDYNLTHPGTNVPTQAAGNDPVLGTLGGHAIAAGKIAFRWTPNDRLDVNLSGDYTRERNEAGVATLQLANAEGYMNANPARPWLTGTDGAAIPYNCMFVPHGVNSCDTQTQFDGRYITYATFNDLYPGDSQQPYKPFALDPHRDMDNYGTALTINYDLSDTLSVYSITSYRKYETDWSYDVDGSPLAPNILNQKQTNEQVSQEIRLNGTLADNFIDFTLGGFYFDTDGFYTARVDLPYAGIDFIHGPDPTPSNNKAIFGNVTFNFSDAFHLTGGVRQSWDKKEYQYFRHNPDYTDIEGPCNFFLGAMVAGPVGLGNQPNCLLFGINGTEATFKNDRLDWRVAADYRFNDALMVYGQIATGYRAGGFNARPFFPSQATPHVPETIRSYEIGFKSDLFDDTLRLNVAGFYFPYDNIVLLSTYCADLADMDQATPCLRPDNVGSAKVKGFEAEAFFYPTSNFSIDASLSYLDFQYKEIDELAGTGVALGDVTPYTPEWQYSFGVQYDVNNVFGGDLSFRVDGSYQSEIFTEAGNVRERLIPSDVVAESEGFEDIGLNGGGGPIDTLVADNLIDGYFLGNARVMWNSGDGDWGIAFEVKNMFDKYYFTTKVNDIAAVGHVYGSPGKPRTWAVTVKRNF</sequence>
<comment type="similarity">
    <text evidence="11 12">Belongs to the TonB-dependent receptor family.</text>
</comment>
<accession>A0A2S7JYN6</accession>
<dbReference type="Pfam" id="PF00593">
    <property type="entry name" value="TonB_dep_Rec_b-barrel"/>
    <property type="match status" value="1"/>
</dbReference>
<evidence type="ECO:0000256" key="2">
    <source>
        <dbReference type="ARBA" id="ARBA00022448"/>
    </source>
</evidence>
<keyword evidence="8 12" id="KW-0798">TonB box</keyword>
<dbReference type="Proteomes" id="UP000239504">
    <property type="component" value="Unassembled WGS sequence"/>
</dbReference>
<keyword evidence="10 11" id="KW-0998">Cell outer membrane</keyword>
<evidence type="ECO:0000256" key="4">
    <source>
        <dbReference type="ARBA" id="ARBA00022496"/>
    </source>
</evidence>
<evidence type="ECO:0000256" key="13">
    <source>
        <dbReference type="SAM" id="SignalP"/>
    </source>
</evidence>
<evidence type="ECO:0000256" key="11">
    <source>
        <dbReference type="PROSITE-ProRule" id="PRU01360"/>
    </source>
</evidence>
<reference evidence="16 17" key="1">
    <citation type="submission" date="2017-12" db="EMBL/GenBank/DDBJ databases">
        <authorList>
            <person name="Hurst M.R.H."/>
        </authorList>
    </citation>
    <scope>NUCLEOTIDE SEQUENCE [LARGE SCALE GENOMIC DNA]</scope>
    <source>
        <strain evidence="16 17">SY-3-19</strain>
    </source>
</reference>
<evidence type="ECO:0000256" key="9">
    <source>
        <dbReference type="ARBA" id="ARBA00023136"/>
    </source>
</evidence>
<keyword evidence="3 11" id="KW-1134">Transmembrane beta strand</keyword>
<feature type="chain" id="PRO_5015691294" evidence="13">
    <location>
        <begin position="23"/>
        <end position="850"/>
    </location>
</feature>
<dbReference type="InterPro" id="IPR000531">
    <property type="entry name" value="Beta-barrel_TonB"/>
</dbReference>
<keyword evidence="2 11" id="KW-0813">Transport</keyword>
<evidence type="ECO:0000259" key="14">
    <source>
        <dbReference type="Pfam" id="PF00593"/>
    </source>
</evidence>
<keyword evidence="4" id="KW-0410">Iron transport</keyword>
<evidence type="ECO:0000256" key="3">
    <source>
        <dbReference type="ARBA" id="ARBA00022452"/>
    </source>
</evidence>
<protein>
    <submittedName>
        <fullName evidence="16">TonB-dependent receptor</fullName>
    </submittedName>
</protein>
<keyword evidence="13" id="KW-0732">Signal</keyword>
<evidence type="ECO:0000256" key="7">
    <source>
        <dbReference type="ARBA" id="ARBA00023065"/>
    </source>
</evidence>
<gene>
    <name evidence="16" type="ORF">CW354_20640</name>
</gene>
<name>A0A2S7JYN6_9PROT</name>
<dbReference type="GO" id="GO:0009279">
    <property type="term" value="C:cell outer membrane"/>
    <property type="evidence" value="ECO:0007669"/>
    <property type="project" value="UniProtKB-SubCell"/>
</dbReference>
<evidence type="ECO:0000256" key="10">
    <source>
        <dbReference type="ARBA" id="ARBA00023237"/>
    </source>
</evidence>
<dbReference type="InterPro" id="IPR036942">
    <property type="entry name" value="Beta-barrel_TonB_sf"/>
</dbReference>
<feature type="signal peptide" evidence="13">
    <location>
        <begin position="1"/>
        <end position="22"/>
    </location>
</feature>
<dbReference type="InterPro" id="IPR039426">
    <property type="entry name" value="TonB-dep_rcpt-like"/>
</dbReference>
<dbReference type="InterPro" id="IPR012910">
    <property type="entry name" value="Plug_dom"/>
</dbReference>
<dbReference type="PROSITE" id="PS52016">
    <property type="entry name" value="TONB_DEPENDENT_REC_3"/>
    <property type="match status" value="1"/>
</dbReference>
<evidence type="ECO:0000256" key="6">
    <source>
        <dbReference type="ARBA" id="ARBA00023004"/>
    </source>
</evidence>
<dbReference type="OrthoDB" id="7455607at2"/>
<evidence type="ECO:0000256" key="12">
    <source>
        <dbReference type="RuleBase" id="RU003357"/>
    </source>
</evidence>
<organism evidence="16 17">
    <name type="scientific">Hyphococcus luteus</name>
    <dbReference type="NCBI Taxonomy" id="2058213"/>
    <lineage>
        <taxon>Bacteria</taxon>
        <taxon>Pseudomonadati</taxon>
        <taxon>Pseudomonadota</taxon>
        <taxon>Alphaproteobacteria</taxon>
        <taxon>Parvularculales</taxon>
        <taxon>Parvularculaceae</taxon>
        <taxon>Hyphococcus</taxon>
    </lineage>
</organism>
<dbReference type="GO" id="GO:0006826">
    <property type="term" value="P:iron ion transport"/>
    <property type="evidence" value="ECO:0007669"/>
    <property type="project" value="UniProtKB-KW"/>
</dbReference>
<keyword evidence="5 11" id="KW-0812">Transmembrane</keyword>